<reference evidence="1" key="1">
    <citation type="submission" date="2019-08" db="EMBL/GenBank/DDBJ databases">
        <authorList>
            <person name="Kucharzyk K."/>
            <person name="Murdoch R.W."/>
            <person name="Higgins S."/>
            <person name="Loffler F."/>
        </authorList>
    </citation>
    <scope>NUCLEOTIDE SEQUENCE</scope>
</reference>
<organism evidence="1">
    <name type="scientific">bioreactor metagenome</name>
    <dbReference type="NCBI Taxonomy" id="1076179"/>
    <lineage>
        <taxon>unclassified sequences</taxon>
        <taxon>metagenomes</taxon>
        <taxon>ecological metagenomes</taxon>
    </lineage>
</organism>
<name>A0A645FNJ8_9ZZZZ</name>
<comment type="caution">
    <text evidence="1">The sequence shown here is derived from an EMBL/GenBank/DDBJ whole genome shotgun (WGS) entry which is preliminary data.</text>
</comment>
<dbReference type="AlphaFoldDB" id="A0A645FNJ8"/>
<proteinExistence type="predicted"/>
<evidence type="ECO:0000313" key="1">
    <source>
        <dbReference type="EMBL" id="MPN15152.1"/>
    </source>
</evidence>
<sequence length="97" mass="10423">MDDEFSCRFHAARSEWRRGLDEEWRRMAFAADSADAGGDCHRPGTLWFCDDGDAAFVLPGDYGFPAALEPGGAAWRLVAAGGVSLLPGRGCLSVSSR</sequence>
<gene>
    <name evidence="1" type="ORF">SDC9_162481</name>
</gene>
<protein>
    <submittedName>
        <fullName evidence="1">Uncharacterized protein</fullName>
    </submittedName>
</protein>
<accession>A0A645FNJ8</accession>
<dbReference type="EMBL" id="VSSQ01061861">
    <property type="protein sequence ID" value="MPN15152.1"/>
    <property type="molecule type" value="Genomic_DNA"/>
</dbReference>